<evidence type="ECO:0000313" key="1">
    <source>
        <dbReference type="EMBL" id="THG36835.1"/>
    </source>
</evidence>
<sequence length="192" mass="21185">MAKEMTRMQQNAITIGSCDVYIQKYEGGDTLPSDPREVCKDENHLAHTKGGCQVVLSKETKTFKDDFERISKTIIISTDLKVKLGLLAWNGDTLAKIEASAETSIDEATGLRCTKLGGKSFDDGAIYLVVLHHIDAVDGDCWWMFTGKNTAGIDITYDPENESKVEPEFAGEVLPDGHLIYFYEQVKEATAG</sequence>
<dbReference type="AlphaFoldDB" id="A0A4S4G2U7"/>
<organism evidence="1 2">
    <name type="scientific">Adlercreutzia caecimuris</name>
    <dbReference type="NCBI Taxonomy" id="671266"/>
    <lineage>
        <taxon>Bacteria</taxon>
        <taxon>Bacillati</taxon>
        <taxon>Actinomycetota</taxon>
        <taxon>Coriobacteriia</taxon>
        <taxon>Eggerthellales</taxon>
        <taxon>Eggerthellaceae</taxon>
        <taxon>Adlercreutzia</taxon>
    </lineage>
</organism>
<evidence type="ECO:0008006" key="3">
    <source>
        <dbReference type="Google" id="ProtNLM"/>
    </source>
</evidence>
<gene>
    <name evidence="1" type="ORF">E5986_08010</name>
</gene>
<accession>A0A4S4G2U7</accession>
<reference evidence="1 2" key="1">
    <citation type="submission" date="2019-04" db="EMBL/GenBank/DDBJ databases">
        <title>Microbes associate with the intestines of laboratory mice.</title>
        <authorList>
            <person name="Navarre W."/>
            <person name="Wong E."/>
            <person name="Huang K.C."/>
            <person name="Tropini C."/>
            <person name="Ng K."/>
            <person name="Yu B."/>
        </authorList>
    </citation>
    <scope>NUCLEOTIDE SEQUENCE [LARGE SCALE GENOMIC DNA]</scope>
    <source>
        <strain evidence="1 2">NM80_B27</strain>
    </source>
</reference>
<protein>
    <recommendedName>
        <fullName evidence="3">Phage tail protein</fullName>
    </recommendedName>
</protein>
<proteinExistence type="predicted"/>
<dbReference type="Proteomes" id="UP000308978">
    <property type="component" value="Unassembled WGS sequence"/>
</dbReference>
<evidence type="ECO:0000313" key="2">
    <source>
        <dbReference type="Proteomes" id="UP000308978"/>
    </source>
</evidence>
<dbReference type="EMBL" id="SSTJ01000010">
    <property type="protein sequence ID" value="THG36835.1"/>
    <property type="molecule type" value="Genomic_DNA"/>
</dbReference>
<comment type="caution">
    <text evidence="1">The sequence shown here is derived from an EMBL/GenBank/DDBJ whole genome shotgun (WGS) entry which is preliminary data.</text>
</comment>
<dbReference type="RefSeq" id="WP_136434891.1">
    <property type="nucleotide sequence ID" value="NZ_SSTJ01000010.1"/>
</dbReference>
<dbReference type="PROSITE" id="PS51257">
    <property type="entry name" value="PROKAR_LIPOPROTEIN"/>
    <property type="match status" value="1"/>
</dbReference>
<name>A0A4S4G2U7_9ACTN</name>